<evidence type="ECO:0000313" key="5">
    <source>
        <dbReference type="Proteomes" id="UP000824267"/>
    </source>
</evidence>
<dbReference type="Pfam" id="PF00440">
    <property type="entry name" value="TetR_N"/>
    <property type="match status" value="1"/>
</dbReference>
<dbReference type="InterPro" id="IPR009057">
    <property type="entry name" value="Homeodomain-like_sf"/>
</dbReference>
<dbReference type="AlphaFoldDB" id="A0A9D1RIJ0"/>
<protein>
    <submittedName>
        <fullName evidence="4">TetR/AcrR family transcriptional regulator</fullName>
    </submittedName>
</protein>
<dbReference type="PANTHER" id="PTHR43479">
    <property type="entry name" value="ACREF/ENVCD OPERON REPRESSOR-RELATED"/>
    <property type="match status" value="1"/>
</dbReference>
<reference evidence="4" key="2">
    <citation type="submission" date="2021-04" db="EMBL/GenBank/DDBJ databases">
        <authorList>
            <person name="Gilroy R."/>
        </authorList>
    </citation>
    <scope>NUCLEOTIDE SEQUENCE</scope>
    <source>
        <strain evidence="4">Gambia16-930</strain>
    </source>
</reference>
<dbReference type="SUPFAM" id="SSF46689">
    <property type="entry name" value="Homeodomain-like"/>
    <property type="match status" value="1"/>
</dbReference>
<dbReference type="InterPro" id="IPR050624">
    <property type="entry name" value="HTH-type_Tx_Regulator"/>
</dbReference>
<accession>A0A9D1RIJ0</accession>
<feature type="DNA-binding region" description="H-T-H motif" evidence="2">
    <location>
        <begin position="25"/>
        <end position="44"/>
    </location>
</feature>
<feature type="domain" description="HTH tetR-type" evidence="3">
    <location>
        <begin position="1"/>
        <end position="62"/>
    </location>
</feature>
<sequence>MDAKEKILQRACSFFLETNSCKDVTMDKIASSLGISKKTLYEHFTNKKTLIYECINHIMNDIFRECVICKNNSENSFDCFFRVSNIIWKHIHSANANFINDIKKYYPEIIAKITESHVNFAKQNISKFIDEAVSEGFILPDIDKRFIVNMIGLNMAHASSNKYLRENFFYSKKKIIFLHICIIIRGISTIKGIEYIDKYISEE</sequence>
<proteinExistence type="predicted"/>
<evidence type="ECO:0000256" key="1">
    <source>
        <dbReference type="ARBA" id="ARBA00023125"/>
    </source>
</evidence>
<dbReference type="PROSITE" id="PS50977">
    <property type="entry name" value="HTH_TETR_2"/>
    <property type="match status" value="1"/>
</dbReference>
<dbReference type="Proteomes" id="UP000824267">
    <property type="component" value="Unassembled WGS sequence"/>
</dbReference>
<dbReference type="PANTHER" id="PTHR43479:SF11">
    <property type="entry name" value="ACREF_ENVCD OPERON REPRESSOR-RELATED"/>
    <property type="match status" value="1"/>
</dbReference>
<organism evidence="4 5">
    <name type="scientific">Candidatus Onthomorpha intestinigallinarum</name>
    <dbReference type="NCBI Taxonomy" id="2840880"/>
    <lineage>
        <taxon>Bacteria</taxon>
        <taxon>Pseudomonadati</taxon>
        <taxon>Bacteroidota</taxon>
        <taxon>Bacteroidia</taxon>
        <taxon>Bacteroidales</taxon>
        <taxon>Candidatus Onthomorpha</taxon>
    </lineage>
</organism>
<evidence type="ECO:0000259" key="3">
    <source>
        <dbReference type="PROSITE" id="PS50977"/>
    </source>
</evidence>
<reference evidence="4" key="1">
    <citation type="journal article" date="2021" name="PeerJ">
        <title>Extensive microbial diversity within the chicken gut microbiome revealed by metagenomics and culture.</title>
        <authorList>
            <person name="Gilroy R."/>
            <person name="Ravi A."/>
            <person name="Getino M."/>
            <person name="Pursley I."/>
            <person name="Horton D.L."/>
            <person name="Alikhan N.F."/>
            <person name="Baker D."/>
            <person name="Gharbi K."/>
            <person name="Hall N."/>
            <person name="Watson M."/>
            <person name="Adriaenssens E.M."/>
            <person name="Foster-Nyarko E."/>
            <person name="Jarju S."/>
            <person name="Secka A."/>
            <person name="Antonio M."/>
            <person name="Oren A."/>
            <person name="Chaudhuri R.R."/>
            <person name="La Ragione R."/>
            <person name="Hildebrand F."/>
            <person name="Pallen M.J."/>
        </authorList>
    </citation>
    <scope>NUCLEOTIDE SEQUENCE</scope>
    <source>
        <strain evidence="4">Gambia16-930</strain>
    </source>
</reference>
<dbReference type="GO" id="GO:0003677">
    <property type="term" value="F:DNA binding"/>
    <property type="evidence" value="ECO:0007669"/>
    <property type="project" value="UniProtKB-UniRule"/>
</dbReference>
<gene>
    <name evidence="4" type="ORF">IAC47_05580</name>
</gene>
<keyword evidence="1 2" id="KW-0238">DNA-binding</keyword>
<evidence type="ECO:0000313" key="4">
    <source>
        <dbReference type="EMBL" id="HIW87728.1"/>
    </source>
</evidence>
<dbReference type="InterPro" id="IPR001647">
    <property type="entry name" value="HTH_TetR"/>
</dbReference>
<dbReference type="Gene3D" id="1.10.357.10">
    <property type="entry name" value="Tetracycline Repressor, domain 2"/>
    <property type="match status" value="1"/>
</dbReference>
<comment type="caution">
    <text evidence="4">The sequence shown here is derived from an EMBL/GenBank/DDBJ whole genome shotgun (WGS) entry which is preliminary data.</text>
</comment>
<name>A0A9D1RIJ0_9BACT</name>
<dbReference type="EMBL" id="DXGG01000176">
    <property type="protein sequence ID" value="HIW87728.1"/>
    <property type="molecule type" value="Genomic_DNA"/>
</dbReference>
<evidence type="ECO:0000256" key="2">
    <source>
        <dbReference type="PROSITE-ProRule" id="PRU00335"/>
    </source>
</evidence>